<evidence type="ECO:0000259" key="7">
    <source>
        <dbReference type="Pfam" id="PF26002"/>
    </source>
</evidence>
<keyword evidence="4 6" id="KW-0472">Membrane</keyword>
<dbReference type="Pfam" id="PF26002">
    <property type="entry name" value="Beta-barrel_AprE"/>
    <property type="match status" value="1"/>
</dbReference>
<dbReference type="Gene3D" id="2.40.30.170">
    <property type="match status" value="1"/>
</dbReference>
<feature type="transmembrane region" description="Helical" evidence="6">
    <location>
        <begin position="30"/>
        <end position="49"/>
    </location>
</feature>
<dbReference type="Proteomes" id="UP000308528">
    <property type="component" value="Unassembled WGS sequence"/>
</dbReference>
<evidence type="ECO:0000256" key="3">
    <source>
        <dbReference type="ARBA" id="ARBA00022989"/>
    </source>
</evidence>
<evidence type="ECO:0000256" key="4">
    <source>
        <dbReference type="ARBA" id="ARBA00023136"/>
    </source>
</evidence>
<dbReference type="PANTHER" id="PTHR30386">
    <property type="entry name" value="MEMBRANE FUSION SUBUNIT OF EMRAB-TOLC MULTIDRUG EFFLUX PUMP"/>
    <property type="match status" value="1"/>
</dbReference>
<keyword evidence="5" id="KW-0175">Coiled coil</keyword>
<comment type="caution">
    <text evidence="8">The sequence shown here is derived from an EMBL/GenBank/DDBJ whole genome shotgun (WGS) entry which is preliminary data.</text>
</comment>
<evidence type="ECO:0000256" key="2">
    <source>
        <dbReference type="ARBA" id="ARBA00022692"/>
    </source>
</evidence>
<dbReference type="PANTHER" id="PTHR30386:SF26">
    <property type="entry name" value="TRANSPORT PROTEIN COMB"/>
    <property type="match status" value="1"/>
</dbReference>
<protein>
    <submittedName>
        <fullName evidence="8">HlyD family efflux transporter periplasmic adaptor subunit</fullName>
    </submittedName>
</protein>
<gene>
    <name evidence="8" type="ORF">E4021_05700</name>
</gene>
<dbReference type="RefSeq" id="WP_136457184.1">
    <property type="nucleotide sequence ID" value="NZ_SRSF01000001.1"/>
</dbReference>
<evidence type="ECO:0000313" key="8">
    <source>
        <dbReference type="EMBL" id="THH42075.1"/>
    </source>
</evidence>
<organism evidence="8 9">
    <name type="scientific">Neolewinella litorea</name>
    <dbReference type="NCBI Taxonomy" id="2562452"/>
    <lineage>
        <taxon>Bacteria</taxon>
        <taxon>Pseudomonadati</taxon>
        <taxon>Bacteroidota</taxon>
        <taxon>Saprospiria</taxon>
        <taxon>Saprospirales</taxon>
        <taxon>Lewinellaceae</taxon>
        <taxon>Neolewinella</taxon>
    </lineage>
</organism>
<feature type="coiled-coil region" evidence="5">
    <location>
        <begin position="110"/>
        <end position="234"/>
    </location>
</feature>
<feature type="domain" description="AprE-like beta-barrel" evidence="7">
    <location>
        <begin position="276"/>
        <end position="361"/>
    </location>
</feature>
<evidence type="ECO:0000313" key="9">
    <source>
        <dbReference type="Proteomes" id="UP000308528"/>
    </source>
</evidence>
<keyword evidence="9" id="KW-1185">Reference proteome</keyword>
<keyword evidence="3 6" id="KW-1133">Transmembrane helix</keyword>
<dbReference type="OrthoDB" id="594147at2"/>
<reference evidence="8 9" key="1">
    <citation type="submission" date="2019-04" db="EMBL/GenBank/DDBJ databases">
        <title>Lewinella litorea sp. nov., isolated from a marine sand.</title>
        <authorList>
            <person name="Yoon J.-H."/>
        </authorList>
    </citation>
    <scope>NUCLEOTIDE SEQUENCE [LARGE SCALE GENOMIC DNA]</scope>
    <source>
        <strain evidence="8 9">HSMS-39</strain>
    </source>
</reference>
<sequence>MPTEAPPLYPFPLVEGVEGLYARHGRTSRLLYLTVVLALLIAAAALPLIQIDVNTRSRGMLRPGLQLSPVAAAVSGRVLTSNLRENAEVCAGDTLLRLTTDELGSEADHLRAQVRERRQLLADLHALEAATHPDYPTLGTAIYQRDYREYRRRHDEATLKLDHARRHAERQRELLATGSVARMEVEQSEYERELLAGQLQQLTEQQQRSWTQDRQRLNREVADLRRELHRLDERSRQYVVTAPLDGQLTQTGGLQAGTFVSAGQLLAQISPDGELRAEAYVSPADIGLLREGLPVRLQLDAFNYQQWGLAKATLSEIGTDVTEIDGSAAFRVVCTLRDRELRLRNGYRGTLRKGMTLTAHFTLARRSLFQLLRDRVDDWLNPLYY</sequence>
<evidence type="ECO:0000256" key="1">
    <source>
        <dbReference type="ARBA" id="ARBA00004167"/>
    </source>
</evidence>
<evidence type="ECO:0000256" key="6">
    <source>
        <dbReference type="SAM" id="Phobius"/>
    </source>
</evidence>
<name>A0A4S4NS61_9BACT</name>
<dbReference type="InterPro" id="IPR058982">
    <property type="entry name" value="Beta-barrel_AprE"/>
</dbReference>
<keyword evidence="2 6" id="KW-0812">Transmembrane</keyword>
<dbReference type="EMBL" id="SRSF01000001">
    <property type="protein sequence ID" value="THH42075.1"/>
    <property type="molecule type" value="Genomic_DNA"/>
</dbReference>
<accession>A0A4S4NS61</accession>
<dbReference type="AlphaFoldDB" id="A0A4S4NS61"/>
<dbReference type="GO" id="GO:0016020">
    <property type="term" value="C:membrane"/>
    <property type="evidence" value="ECO:0007669"/>
    <property type="project" value="UniProtKB-SubCell"/>
</dbReference>
<dbReference type="InterPro" id="IPR050739">
    <property type="entry name" value="MFP"/>
</dbReference>
<proteinExistence type="predicted"/>
<evidence type="ECO:0000256" key="5">
    <source>
        <dbReference type="SAM" id="Coils"/>
    </source>
</evidence>
<comment type="subcellular location">
    <subcellularLocation>
        <location evidence="1">Membrane</location>
        <topology evidence="1">Single-pass membrane protein</topology>
    </subcellularLocation>
</comment>